<dbReference type="AlphaFoldDB" id="A0AAV2L7K1"/>
<evidence type="ECO:0000313" key="3">
    <source>
        <dbReference type="Proteomes" id="UP001497482"/>
    </source>
</evidence>
<proteinExistence type="predicted"/>
<dbReference type="Proteomes" id="UP001497482">
    <property type="component" value="Chromosome 22"/>
</dbReference>
<sequence>MSKSCVMATSRDFYDEQPLHSPRPSRVRRIPGHLEDYEVGFSFQRPPQSPESWSTSSSHDDDEDRIQHLASAYQALGRQMRELQTEMSNVRLTQSAQPAKHRYAQEQQYSSMPQLQPLQSWHASERSGHSSPIVPLSPIAPVQHPPPTGQASVSAPVAAPLLPAVPPNYTAGIVQGAETGEYWPPPPPPVDPAQAALLPPLYDTSHRSVVAPHVVAPQGTPYSAPPPSHPYSAPVYYPHSRQQYAYPQCIYSKQHSYAYSTCQPAIFSSSPCQC</sequence>
<evidence type="ECO:0000256" key="1">
    <source>
        <dbReference type="SAM" id="MobiDB-lite"/>
    </source>
</evidence>
<dbReference type="EMBL" id="OZ035844">
    <property type="protein sequence ID" value="CAL1598340.1"/>
    <property type="molecule type" value="Genomic_DNA"/>
</dbReference>
<accession>A0AAV2L7K1</accession>
<reference evidence="2 3" key="1">
    <citation type="submission" date="2024-04" db="EMBL/GenBank/DDBJ databases">
        <authorList>
            <person name="Waldvogel A.-M."/>
            <person name="Schoenle A."/>
        </authorList>
    </citation>
    <scope>NUCLEOTIDE SEQUENCE [LARGE SCALE GENOMIC DNA]</scope>
</reference>
<gene>
    <name evidence="2" type="ORF">KC01_LOCUS26743</name>
</gene>
<evidence type="ECO:0000313" key="2">
    <source>
        <dbReference type="EMBL" id="CAL1598340.1"/>
    </source>
</evidence>
<protein>
    <submittedName>
        <fullName evidence="2">Uncharacterized protein</fullName>
    </submittedName>
</protein>
<feature type="region of interest" description="Disordered" evidence="1">
    <location>
        <begin position="1"/>
        <end position="63"/>
    </location>
</feature>
<name>A0AAV2L7K1_KNICA</name>
<organism evidence="2 3">
    <name type="scientific">Knipowitschia caucasica</name>
    <name type="common">Caucasian dwarf goby</name>
    <name type="synonym">Pomatoschistus caucasicus</name>
    <dbReference type="NCBI Taxonomy" id="637954"/>
    <lineage>
        <taxon>Eukaryota</taxon>
        <taxon>Metazoa</taxon>
        <taxon>Chordata</taxon>
        <taxon>Craniata</taxon>
        <taxon>Vertebrata</taxon>
        <taxon>Euteleostomi</taxon>
        <taxon>Actinopterygii</taxon>
        <taxon>Neopterygii</taxon>
        <taxon>Teleostei</taxon>
        <taxon>Neoteleostei</taxon>
        <taxon>Acanthomorphata</taxon>
        <taxon>Gobiaria</taxon>
        <taxon>Gobiiformes</taxon>
        <taxon>Gobioidei</taxon>
        <taxon>Gobiidae</taxon>
        <taxon>Gobiinae</taxon>
        <taxon>Knipowitschia</taxon>
    </lineage>
</organism>
<feature type="region of interest" description="Disordered" evidence="1">
    <location>
        <begin position="92"/>
        <end position="154"/>
    </location>
</feature>
<keyword evidence="3" id="KW-1185">Reference proteome</keyword>
<feature type="compositionally biased region" description="Polar residues" evidence="1">
    <location>
        <begin position="105"/>
        <end position="122"/>
    </location>
</feature>